<dbReference type="GO" id="GO:0006612">
    <property type="term" value="P:protein targeting to membrane"/>
    <property type="evidence" value="ECO:0007669"/>
    <property type="project" value="TreeGrafter"/>
</dbReference>
<dbReference type="Gene3D" id="1.10.287.660">
    <property type="entry name" value="Helix hairpin bin"/>
    <property type="match status" value="1"/>
</dbReference>
<evidence type="ECO:0000256" key="5">
    <source>
        <dbReference type="ARBA" id="ARBA00022927"/>
    </source>
</evidence>
<keyword evidence="4" id="KW-0967">Endosome</keyword>
<organism evidence="9 10">
    <name type="scientific">Seminavis robusta</name>
    <dbReference type="NCBI Taxonomy" id="568900"/>
    <lineage>
        <taxon>Eukaryota</taxon>
        <taxon>Sar</taxon>
        <taxon>Stramenopiles</taxon>
        <taxon>Ochrophyta</taxon>
        <taxon>Bacillariophyta</taxon>
        <taxon>Bacillariophyceae</taxon>
        <taxon>Bacillariophycidae</taxon>
        <taxon>Naviculales</taxon>
        <taxon>Naviculaceae</taxon>
        <taxon>Seminavis</taxon>
    </lineage>
</organism>
<keyword evidence="3" id="KW-0813">Transport</keyword>
<dbReference type="InterPro" id="IPR009851">
    <property type="entry name" value="Mod_r"/>
</dbReference>
<evidence type="ECO:0000259" key="8">
    <source>
        <dbReference type="Pfam" id="PF07200"/>
    </source>
</evidence>
<evidence type="ECO:0000256" key="1">
    <source>
        <dbReference type="ARBA" id="ARBA00004177"/>
    </source>
</evidence>
<protein>
    <submittedName>
        <fullName evidence="9">Modifier of rudimentary (Mod(R)) protein</fullName>
    </submittedName>
</protein>
<evidence type="ECO:0000256" key="2">
    <source>
        <dbReference type="ARBA" id="ARBA00007617"/>
    </source>
</evidence>
<comment type="similarity">
    <text evidence="2">Belongs to the VPS37 family.</text>
</comment>
<dbReference type="GO" id="GO:0043162">
    <property type="term" value="P:ubiquitin-dependent protein catabolic process via the multivesicular body sorting pathway"/>
    <property type="evidence" value="ECO:0007669"/>
    <property type="project" value="TreeGrafter"/>
</dbReference>
<gene>
    <name evidence="9" type="ORF">SEMRO_50_G029200.1</name>
</gene>
<feature type="region of interest" description="Disordered" evidence="7">
    <location>
        <begin position="204"/>
        <end position="245"/>
    </location>
</feature>
<dbReference type="PANTHER" id="PTHR13678:SF2">
    <property type="entry name" value="VACUOLAR PROTEIN SORTING-ASSOCIATED PROTEIN 37A"/>
    <property type="match status" value="1"/>
</dbReference>
<evidence type="ECO:0000313" key="9">
    <source>
        <dbReference type="EMBL" id="CAB9499002.1"/>
    </source>
</evidence>
<proteinExistence type="inferred from homology"/>
<accession>A0A9N8H415</accession>
<feature type="compositionally biased region" description="Low complexity" evidence="7">
    <location>
        <begin position="12"/>
        <end position="33"/>
    </location>
</feature>
<evidence type="ECO:0000256" key="7">
    <source>
        <dbReference type="SAM" id="MobiDB-lite"/>
    </source>
</evidence>
<dbReference type="EMBL" id="CAICTM010000050">
    <property type="protein sequence ID" value="CAB9499002.1"/>
    <property type="molecule type" value="Genomic_DNA"/>
</dbReference>
<keyword evidence="10" id="KW-1185">Reference proteome</keyword>
<comment type="subcellular location">
    <subcellularLocation>
        <location evidence="1">Endosome</location>
    </subcellularLocation>
</comment>
<dbReference type="AlphaFoldDB" id="A0A9N8H415"/>
<feature type="compositionally biased region" description="Low complexity" evidence="7">
    <location>
        <begin position="209"/>
        <end position="238"/>
    </location>
</feature>
<sequence>MHLPYRRHKLNASTTAAEQPQQQQQQSRTPQPSITMFSWSTPAGRGTPNAGYPGARNASPVRATAINGTIRAPEFTRAQHIESYLNDGTLKRSTRQVSQDDSTYDTVFQTTRGDTLIVRVHLPPPSGGQSRAPAMTLAGVRGRHSWLDSKMRITGYAPIQSDDAWRSSRILLGAAVHEVVKHMQLEPPEIVEITDAGLRSIQANRKNNGSSTRSSTASSAAVGRSAHSSASQQQSASSDAPPEYSSVLLDMPEIPRQIPELDALTREELDQLLEDELEFTSFINGLPIFDKIQSTANDVLDENSKKATANLEKEEKVKTLHKEVTELKTKLEGKLEHFATLEQKQDALCAPPDKKDILRQLAKAKKESFHVSEQLAEGWVEDGANVDGFVREFVEKRNIHHIRAAKMERLQFASAKNV</sequence>
<feature type="domain" description="VPS37 C-terminal" evidence="8">
    <location>
        <begin position="263"/>
        <end position="406"/>
    </location>
</feature>
<evidence type="ECO:0000256" key="6">
    <source>
        <dbReference type="SAM" id="Coils"/>
    </source>
</evidence>
<evidence type="ECO:0000256" key="4">
    <source>
        <dbReference type="ARBA" id="ARBA00022753"/>
    </source>
</evidence>
<evidence type="ECO:0000313" key="10">
    <source>
        <dbReference type="Proteomes" id="UP001153069"/>
    </source>
</evidence>
<keyword evidence="5" id="KW-0653">Protein transport</keyword>
<dbReference type="Pfam" id="PF07200">
    <property type="entry name" value="Mod_r"/>
    <property type="match status" value="1"/>
</dbReference>
<feature type="region of interest" description="Disordered" evidence="7">
    <location>
        <begin position="1"/>
        <end position="58"/>
    </location>
</feature>
<dbReference type="GO" id="GO:0000813">
    <property type="term" value="C:ESCRT I complex"/>
    <property type="evidence" value="ECO:0007669"/>
    <property type="project" value="TreeGrafter"/>
</dbReference>
<dbReference type="GO" id="GO:0006623">
    <property type="term" value="P:protein targeting to vacuole"/>
    <property type="evidence" value="ECO:0007669"/>
    <property type="project" value="TreeGrafter"/>
</dbReference>
<comment type="caution">
    <text evidence="9">The sequence shown here is derived from an EMBL/GenBank/DDBJ whole genome shotgun (WGS) entry which is preliminary data.</text>
</comment>
<feature type="compositionally biased region" description="Basic residues" evidence="7">
    <location>
        <begin position="1"/>
        <end position="10"/>
    </location>
</feature>
<dbReference type="PANTHER" id="PTHR13678">
    <property type="entry name" value="VACUOLAR PROTEIN SORTING-ASSOCIATED PROTEIN 37"/>
    <property type="match status" value="1"/>
</dbReference>
<name>A0A9N8H415_9STRA</name>
<dbReference type="OrthoDB" id="10260857at2759"/>
<feature type="coiled-coil region" evidence="6">
    <location>
        <begin position="297"/>
        <end position="330"/>
    </location>
</feature>
<dbReference type="InterPro" id="IPR029012">
    <property type="entry name" value="Helix_hairpin_bin_sf"/>
</dbReference>
<evidence type="ECO:0000256" key="3">
    <source>
        <dbReference type="ARBA" id="ARBA00022448"/>
    </source>
</evidence>
<keyword evidence="6" id="KW-0175">Coiled coil</keyword>
<reference evidence="9" key="1">
    <citation type="submission" date="2020-06" db="EMBL/GenBank/DDBJ databases">
        <authorList>
            <consortium name="Plant Systems Biology data submission"/>
        </authorList>
    </citation>
    <scope>NUCLEOTIDE SEQUENCE</scope>
    <source>
        <strain evidence="9">D6</strain>
    </source>
</reference>
<dbReference type="Proteomes" id="UP001153069">
    <property type="component" value="Unassembled WGS sequence"/>
</dbReference>